<keyword evidence="7 11" id="KW-0472">Membrane</keyword>
<keyword evidence="14" id="KW-1185">Reference proteome</keyword>
<dbReference type="STRING" id="29655.A0A0K9P3U4"/>
<comment type="caution">
    <text evidence="13">The sequence shown here is derived from an EMBL/GenBank/DDBJ whole genome shotgun (WGS) entry which is preliminary data.</text>
</comment>
<evidence type="ECO:0000256" key="2">
    <source>
        <dbReference type="ARBA" id="ARBA00007843"/>
    </source>
</evidence>
<comment type="similarity">
    <text evidence="2">Belongs to the fasciclin-like AGP family.</text>
</comment>
<evidence type="ECO:0000256" key="7">
    <source>
        <dbReference type="ARBA" id="ARBA00023136"/>
    </source>
</evidence>
<dbReference type="PANTHER" id="PTHR32077:SF65">
    <property type="entry name" value="FASCICLIN-LIKE ARABINOGALACTAN PROTEIN 11"/>
    <property type="match status" value="1"/>
</dbReference>
<evidence type="ECO:0000259" key="12">
    <source>
        <dbReference type="PROSITE" id="PS50213"/>
    </source>
</evidence>
<dbReference type="InterPro" id="IPR000782">
    <property type="entry name" value="FAS1_domain"/>
</dbReference>
<dbReference type="AlphaFoldDB" id="A0A0K9P3U4"/>
<dbReference type="GO" id="GO:0005886">
    <property type="term" value="C:plasma membrane"/>
    <property type="evidence" value="ECO:0000318"/>
    <property type="project" value="GO_Central"/>
</dbReference>
<dbReference type="OMA" id="DPNDGIT"/>
<evidence type="ECO:0000256" key="11">
    <source>
        <dbReference type="SAM" id="Phobius"/>
    </source>
</evidence>
<evidence type="ECO:0000256" key="3">
    <source>
        <dbReference type="ARBA" id="ARBA00022475"/>
    </source>
</evidence>
<evidence type="ECO:0000313" key="14">
    <source>
        <dbReference type="Proteomes" id="UP000036987"/>
    </source>
</evidence>
<dbReference type="Gene3D" id="2.30.180.10">
    <property type="entry name" value="FAS1 domain"/>
    <property type="match status" value="1"/>
</dbReference>
<keyword evidence="4" id="KW-0449">Lipoprotein</keyword>
<keyword evidence="5" id="KW-0732">Signal</keyword>
<organism evidence="13 14">
    <name type="scientific">Zostera marina</name>
    <name type="common">Eelgrass</name>
    <dbReference type="NCBI Taxonomy" id="29655"/>
    <lineage>
        <taxon>Eukaryota</taxon>
        <taxon>Viridiplantae</taxon>
        <taxon>Streptophyta</taxon>
        <taxon>Embryophyta</taxon>
        <taxon>Tracheophyta</taxon>
        <taxon>Spermatophyta</taxon>
        <taxon>Magnoliopsida</taxon>
        <taxon>Liliopsida</taxon>
        <taxon>Zosteraceae</taxon>
        <taxon>Zostera</taxon>
    </lineage>
</organism>
<name>A0A0K9P3U4_ZOSMR</name>
<keyword evidence="3" id="KW-1003">Cell membrane</keyword>
<keyword evidence="11" id="KW-0812">Transmembrane</keyword>
<evidence type="ECO:0000256" key="4">
    <source>
        <dbReference type="ARBA" id="ARBA00022622"/>
    </source>
</evidence>
<dbReference type="InterPro" id="IPR045003">
    <property type="entry name" value="FLA_A"/>
</dbReference>
<dbReference type="EMBL" id="LFYR01001213">
    <property type="protein sequence ID" value="KMZ63644.1"/>
    <property type="molecule type" value="Genomic_DNA"/>
</dbReference>
<dbReference type="Proteomes" id="UP000036987">
    <property type="component" value="Unassembled WGS sequence"/>
</dbReference>
<evidence type="ECO:0000256" key="5">
    <source>
        <dbReference type="ARBA" id="ARBA00022729"/>
    </source>
</evidence>
<evidence type="ECO:0000256" key="10">
    <source>
        <dbReference type="SAM" id="MobiDB-lite"/>
    </source>
</evidence>
<evidence type="ECO:0000256" key="6">
    <source>
        <dbReference type="ARBA" id="ARBA00022974"/>
    </source>
</evidence>
<evidence type="ECO:0000256" key="9">
    <source>
        <dbReference type="ARBA" id="ARBA00024686"/>
    </source>
</evidence>
<proteinExistence type="inferred from homology"/>
<keyword evidence="6" id="KW-0654">Proteoglycan</keyword>
<dbReference type="OrthoDB" id="286301at2759"/>
<dbReference type="GO" id="GO:0098552">
    <property type="term" value="C:side of membrane"/>
    <property type="evidence" value="ECO:0007669"/>
    <property type="project" value="UniProtKB-KW"/>
</dbReference>
<protein>
    <submittedName>
        <fullName evidence="13">Fasciclin-like arabinogalactan protein 11</fullName>
    </submittedName>
</protein>
<dbReference type="SUPFAM" id="SSF82153">
    <property type="entry name" value="FAS1 domain"/>
    <property type="match status" value="1"/>
</dbReference>
<sequence>MVSFIYTTGHNNSVRKNTMNYLIKIAVILFFHLYSSIKTSAQLPKAAAPVVAPATALNVTKVLEKAGQFTTMIRILKATQVAAQMDGQLKNSNTGMTLFAPTDNAFNSLPAGALNSITDQQKVELMQYHVLPKFVSATQFMTLSNPVRTQAADRSGQFPLNVITSGNNHVNISTGVVNATISNTLFTNGKLAVYQVDQVLLPQEIFGKSDAPAPSPTSILAPAPSKPVKEIGVSPSNDNGSSIDAPTGSASEDSSDDVAAAANSLDLKACMLFLFFFLFI</sequence>
<dbReference type="GO" id="GO:0009834">
    <property type="term" value="P:plant-type secondary cell wall biogenesis"/>
    <property type="evidence" value="ECO:0000318"/>
    <property type="project" value="GO_Central"/>
</dbReference>
<feature type="domain" description="FAS1" evidence="12">
    <location>
        <begin position="56"/>
        <end position="200"/>
    </location>
</feature>
<feature type="region of interest" description="Disordered" evidence="10">
    <location>
        <begin position="210"/>
        <end position="255"/>
    </location>
</feature>
<dbReference type="Pfam" id="PF02469">
    <property type="entry name" value="Fasciclin"/>
    <property type="match status" value="1"/>
</dbReference>
<dbReference type="PANTHER" id="PTHR32077">
    <property type="entry name" value="FASCICLIN-LIKE ARABINOGALACTAN PROTEIN"/>
    <property type="match status" value="1"/>
</dbReference>
<keyword evidence="4" id="KW-0336">GPI-anchor</keyword>
<evidence type="ECO:0000313" key="13">
    <source>
        <dbReference type="EMBL" id="KMZ63644.1"/>
    </source>
</evidence>
<accession>A0A0K9P3U4</accession>
<reference evidence="14" key="1">
    <citation type="journal article" date="2016" name="Nature">
        <title>The genome of the seagrass Zostera marina reveals angiosperm adaptation to the sea.</title>
        <authorList>
            <person name="Olsen J.L."/>
            <person name="Rouze P."/>
            <person name="Verhelst B."/>
            <person name="Lin Y.-C."/>
            <person name="Bayer T."/>
            <person name="Collen J."/>
            <person name="Dattolo E."/>
            <person name="De Paoli E."/>
            <person name="Dittami S."/>
            <person name="Maumus F."/>
            <person name="Michel G."/>
            <person name="Kersting A."/>
            <person name="Lauritano C."/>
            <person name="Lohaus R."/>
            <person name="Toepel M."/>
            <person name="Tonon T."/>
            <person name="Vanneste K."/>
            <person name="Amirebrahimi M."/>
            <person name="Brakel J."/>
            <person name="Bostroem C."/>
            <person name="Chovatia M."/>
            <person name="Grimwood J."/>
            <person name="Jenkins J.W."/>
            <person name="Jueterbock A."/>
            <person name="Mraz A."/>
            <person name="Stam W.T."/>
            <person name="Tice H."/>
            <person name="Bornberg-Bauer E."/>
            <person name="Green P.J."/>
            <person name="Pearson G.A."/>
            <person name="Procaccini G."/>
            <person name="Duarte C.M."/>
            <person name="Schmutz J."/>
            <person name="Reusch T.B.H."/>
            <person name="Van de Peer Y."/>
        </authorList>
    </citation>
    <scope>NUCLEOTIDE SEQUENCE [LARGE SCALE GENOMIC DNA]</scope>
    <source>
        <strain evidence="14">cv. Finnish</strain>
    </source>
</reference>
<feature type="compositionally biased region" description="Polar residues" evidence="10">
    <location>
        <begin position="234"/>
        <end position="244"/>
    </location>
</feature>
<dbReference type="SMART" id="SM00554">
    <property type="entry name" value="FAS1"/>
    <property type="match status" value="1"/>
</dbReference>
<comment type="subcellular location">
    <subcellularLocation>
        <location evidence="1">Cell membrane</location>
        <topology evidence="1">Lipid-anchor</topology>
        <topology evidence="1">GPI-anchor</topology>
    </subcellularLocation>
</comment>
<dbReference type="FunFam" id="2.30.180.10:FF:000006">
    <property type="entry name" value="Fasciclin-like arabinogalactan protein 11"/>
    <property type="match status" value="1"/>
</dbReference>
<feature type="transmembrane region" description="Helical" evidence="11">
    <location>
        <begin position="21"/>
        <end position="37"/>
    </location>
</feature>
<dbReference type="InterPro" id="IPR036378">
    <property type="entry name" value="FAS1_dom_sf"/>
</dbReference>
<dbReference type="PROSITE" id="PS50213">
    <property type="entry name" value="FAS1"/>
    <property type="match status" value="1"/>
</dbReference>
<evidence type="ECO:0000256" key="1">
    <source>
        <dbReference type="ARBA" id="ARBA00004609"/>
    </source>
</evidence>
<gene>
    <name evidence="13" type="ORF">ZOSMA_3G01260</name>
</gene>
<comment type="function">
    <text evidence="9">May be a cell surface adhesion protein.</text>
</comment>
<keyword evidence="11" id="KW-1133">Transmembrane helix</keyword>
<keyword evidence="8" id="KW-0325">Glycoprotein</keyword>
<evidence type="ECO:0000256" key="8">
    <source>
        <dbReference type="ARBA" id="ARBA00023180"/>
    </source>
</evidence>